<evidence type="ECO:0000313" key="2">
    <source>
        <dbReference type="Proteomes" id="UP001165960"/>
    </source>
</evidence>
<gene>
    <name evidence="1" type="ORF">DSO57_1014280</name>
</gene>
<accession>A0ACC2S7G5</accession>
<protein>
    <submittedName>
        <fullName evidence="1">Uncharacterized protein</fullName>
    </submittedName>
</protein>
<dbReference type="EMBL" id="QTSX02005734">
    <property type="protein sequence ID" value="KAJ9058240.1"/>
    <property type="molecule type" value="Genomic_DNA"/>
</dbReference>
<reference evidence="1" key="1">
    <citation type="submission" date="2022-04" db="EMBL/GenBank/DDBJ databases">
        <title>Genome of the entomopathogenic fungus Entomophthora muscae.</title>
        <authorList>
            <person name="Elya C."/>
            <person name="Lovett B.R."/>
            <person name="Lee E."/>
            <person name="Macias A.M."/>
            <person name="Hajek A.E."/>
            <person name="De Bivort B.L."/>
            <person name="Kasson M.T."/>
            <person name="De Fine Licht H.H."/>
            <person name="Stajich J.E."/>
        </authorList>
    </citation>
    <scope>NUCLEOTIDE SEQUENCE</scope>
    <source>
        <strain evidence="1">Berkeley</strain>
    </source>
</reference>
<comment type="caution">
    <text evidence="1">The sequence shown here is derived from an EMBL/GenBank/DDBJ whole genome shotgun (WGS) entry which is preliminary data.</text>
</comment>
<sequence length="627" mass="68864">MNYVIFTTVLTAYLGIGGHQPTNAQFGPEPQGPKGISYNEPTHLKSMVLNLWTPLASSRPTPTLAIYVISTATLLYLAVSLRQLTILAKAFCQAVNFYTIVYALNGFELPKLPSYVTKFLPSILGYYSMIAPPLGLSQTASGLTNFGYLTLICLTFLTTLFALCHICYHCFQCLQPREDKKQPKTNQQGLSPLPNQPPYATIQSSEKHTIFNLLSYSYILFESNPSKFITDTQKILHIANQLTRQQQDCQHLHGLVTSSWELTNSFQHLHTYCHNSETVFLSQICGQIKHGNQSPETALLPQIHGQVEHSNQKPETVFLLKFSGQVKCRNPKQETVFLSQFGGHFELRTPGQETALLPQTFGKVKRRSQYQDAHWPSSYKPVGKMSPVDKPKKTFRKPTVMRQRTSAVDTHLWFSSVTTKALPISQDMSTHPNNTMCCFQPVIISETLNQHYQVNASPREEGKATVRNIPDTYSCPTTTKRSPAVSMQAPAATKKTSISTARAPTVHMQNPVTTKLLPAVNLQAPAATKKTSAATKQMSTATARAPAATTQKPVTTKLLPAVNVQAPAATKQTSTATVQAPAATKQMSTATAQAPAATKQTSAASTQKAGKPVSKLTKLTDLNQTVN</sequence>
<keyword evidence="2" id="KW-1185">Reference proteome</keyword>
<dbReference type="Proteomes" id="UP001165960">
    <property type="component" value="Unassembled WGS sequence"/>
</dbReference>
<organism evidence="1 2">
    <name type="scientific">Entomophthora muscae</name>
    <dbReference type="NCBI Taxonomy" id="34485"/>
    <lineage>
        <taxon>Eukaryota</taxon>
        <taxon>Fungi</taxon>
        <taxon>Fungi incertae sedis</taxon>
        <taxon>Zoopagomycota</taxon>
        <taxon>Entomophthoromycotina</taxon>
        <taxon>Entomophthoromycetes</taxon>
        <taxon>Entomophthorales</taxon>
        <taxon>Entomophthoraceae</taxon>
        <taxon>Entomophthora</taxon>
    </lineage>
</organism>
<proteinExistence type="predicted"/>
<evidence type="ECO:0000313" key="1">
    <source>
        <dbReference type="EMBL" id="KAJ9058240.1"/>
    </source>
</evidence>
<name>A0ACC2S7G5_9FUNG</name>